<gene>
    <name evidence="1" type="ORF">M437DRAFT_65269</name>
</gene>
<dbReference type="Proteomes" id="UP000030672">
    <property type="component" value="Unassembled WGS sequence"/>
</dbReference>
<organism evidence="1 2">
    <name type="scientific">Aureobasidium melanogenum (strain CBS 110374)</name>
    <name type="common">Aureobasidium pullulans var. melanogenum</name>
    <dbReference type="NCBI Taxonomy" id="1043003"/>
    <lineage>
        <taxon>Eukaryota</taxon>
        <taxon>Fungi</taxon>
        <taxon>Dikarya</taxon>
        <taxon>Ascomycota</taxon>
        <taxon>Pezizomycotina</taxon>
        <taxon>Dothideomycetes</taxon>
        <taxon>Dothideomycetidae</taxon>
        <taxon>Dothideales</taxon>
        <taxon>Saccotheciaceae</taxon>
        <taxon>Aureobasidium</taxon>
    </lineage>
</organism>
<protein>
    <submittedName>
        <fullName evidence="1">Uncharacterized protein</fullName>
    </submittedName>
</protein>
<evidence type="ECO:0000313" key="1">
    <source>
        <dbReference type="EMBL" id="KEQ63976.1"/>
    </source>
</evidence>
<dbReference type="EMBL" id="KL584830">
    <property type="protein sequence ID" value="KEQ63976.1"/>
    <property type="molecule type" value="Genomic_DNA"/>
</dbReference>
<dbReference type="HOGENOM" id="CLU_2157865_0_0_1"/>
<dbReference type="RefSeq" id="XP_040880999.1">
    <property type="nucleotide sequence ID" value="XM_041024562.1"/>
</dbReference>
<reference evidence="1 2" key="1">
    <citation type="journal article" date="2014" name="BMC Genomics">
        <title>Genome sequencing of four Aureobasidium pullulans varieties: biotechnological potential, stress tolerance, and description of new species.</title>
        <authorList>
            <person name="Gostin Ar C."/>
            <person name="Ohm R.A."/>
            <person name="Kogej T."/>
            <person name="Sonjak S."/>
            <person name="Turk M."/>
            <person name="Zajc J."/>
            <person name="Zalar P."/>
            <person name="Grube M."/>
            <person name="Sun H."/>
            <person name="Han J."/>
            <person name="Sharma A."/>
            <person name="Chiniquy J."/>
            <person name="Ngan C.Y."/>
            <person name="Lipzen A."/>
            <person name="Barry K."/>
            <person name="Grigoriev I.V."/>
            <person name="Gunde-Cimerman N."/>
        </authorList>
    </citation>
    <scope>NUCLEOTIDE SEQUENCE [LARGE SCALE GENOMIC DNA]</scope>
    <source>
        <strain evidence="1 2">CBS 110374</strain>
    </source>
</reference>
<accession>A0A074WN97</accession>
<evidence type="ECO:0000313" key="2">
    <source>
        <dbReference type="Proteomes" id="UP000030672"/>
    </source>
</evidence>
<dbReference type="AlphaFoldDB" id="A0A074WN97"/>
<dbReference type="GeneID" id="63917935"/>
<proteinExistence type="predicted"/>
<keyword evidence="2" id="KW-1185">Reference proteome</keyword>
<name>A0A074WN97_AURM1</name>
<sequence>MAVARFRITCAHALIDSRDTHTKGVNVHSACRLWVVSLNGSVRAGQGRCWNMIRPSRKSRPSDLDHFEIDNALIRPVSICEIDGAAGAEHTCLFRTGLDTGQQGDAQIKMQ</sequence>